<sequence length="59" mass="6770">MSLSLQNYMFDMRISFSGQILFNVNANAVLVDGSSSTLETFLIDIFIWDKNVFLENFIV</sequence>
<accession>A0A2K2FIS2</accession>
<protein>
    <submittedName>
        <fullName evidence="1">Uncharacterized protein</fullName>
    </submittedName>
</protein>
<dbReference type="Proteomes" id="UP000236151">
    <property type="component" value="Unassembled WGS sequence"/>
</dbReference>
<evidence type="ECO:0000313" key="2">
    <source>
        <dbReference type="Proteomes" id="UP000236151"/>
    </source>
</evidence>
<evidence type="ECO:0000313" key="1">
    <source>
        <dbReference type="EMBL" id="PNU00686.1"/>
    </source>
</evidence>
<reference evidence="2" key="1">
    <citation type="submission" date="2017-06" db="EMBL/GenBank/DDBJ databases">
        <title>Investigating the central metabolism of Clostridium thermosuccinogenes.</title>
        <authorList>
            <person name="Koendjbiharie J.G."/>
            <person name="Van Kranenburg R."/>
            <person name="Vriesendorp B."/>
        </authorList>
    </citation>
    <scope>NUCLEOTIDE SEQUENCE [LARGE SCALE GENOMIC DNA]</scope>
    <source>
        <strain evidence="2">DSM 5806</strain>
    </source>
</reference>
<comment type="caution">
    <text evidence="1">The sequence shown here is derived from an EMBL/GenBank/DDBJ whole genome shotgun (WGS) entry which is preliminary data.</text>
</comment>
<dbReference type="KEGG" id="cthd:CDO33_06445"/>
<keyword evidence="2" id="KW-1185">Reference proteome</keyword>
<proteinExistence type="predicted"/>
<dbReference type="EMBL" id="NIOJ01000007">
    <property type="protein sequence ID" value="PNU00686.1"/>
    <property type="molecule type" value="Genomic_DNA"/>
</dbReference>
<gene>
    <name evidence="1" type="ORF">CDQ84_04435</name>
</gene>
<organism evidence="1 2">
    <name type="scientific">Clostridium thermosuccinogenes</name>
    <dbReference type="NCBI Taxonomy" id="84032"/>
    <lineage>
        <taxon>Bacteria</taxon>
        <taxon>Bacillati</taxon>
        <taxon>Bacillota</taxon>
        <taxon>Clostridia</taxon>
        <taxon>Eubacteriales</taxon>
        <taxon>Clostridiaceae</taxon>
        <taxon>Clostridium</taxon>
    </lineage>
</organism>
<dbReference type="AlphaFoldDB" id="A0A2K2FIS2"/>
<name>A0A2K2FIS2_9CLOT</name>